<protein>
    <recommendedName>
        <fullName evidence="6">5'-3' exonuclease</fullName>
    </recommendedName>
</protein>
<dbReference type="InterPro" id="IPR008918">
    <property type="entry name" value="HhH2"/>
</dbReference>
<dbReference type="Gene3D" id="1.10.150.20">
    <property type="entry name" value="5' to 3' exonuclease, C-terminal subdomain"/>
    <property type="match status" value="1"/>
</dbReference>
<dbReference type="PANTHER" id="PTHR42646:SF2">
    <property type="entry name" value="5'-3' EXONUCLEASE FAMILY PROTEIN"/>
    <property type="match status" value="1"/>
</dbReference>
<evidence type="ECO:0000256" key="3">
    <source>
        <dbReference type="ARBA" id="ARBA00022839"/>
    </source>
</evidence>
<comment type="function">
    <text evidence="5">5'-3' exonuclease acting preferentially on double-stranded DNA.</text>
</comment>
<evidence type="ECO:0000259" key="7">
    <source>
        <dbReference type="SMART" id="SM00475"/>
    </source>
</evidence>
<dbReference type="InterPro" id="IPR020046">
    <property type="entry name" value="5-3_exonucl_a-hlix_arch_N"/>
</dbReference>
<dbReference type="CDD" id="cd09898">
    <property type="entry name" value="H3TH_53EXO"/>
    <property type="match status" value="1"/>
</dbReference>
<dbReference type="SMART" id="SM00475">
    <property type="entry name" value="53EXOc"/>
    <property type="match status" value="1"/>
</dbReference>
<comment type="caution">
    <text evidence="8">The sequence shown here is derived from an EMBL/GenBank/DDBJ whole genome shotgun (WGS) entry which is preliminary data.</text>
</comment>
<evidence type="ECO:0000256" key="5">
    <source>
        <dbReference type="ARBA" id="ARBA00049957"/>
    </source>
</evidence>
<evidence type="ECO:0000256" key="2">
    <source>
        <dbReference type="ARBA" id="ARBA00022801"/>
    </source>
</evidence>
<keyword evidence="2" id="KW-0378">Hydrolase</keyword>
<dbReference type="InterPro" id="IPR002421">
    <property type="entry name" value="5-3_exonuclease"/>
</dbReference>
<dbReference type="SMART" id="SM00279">
    <property type="entry name" value="HhH2"/>
    <property type="match status" value="1"/>
</dbReference>
<dbReference type="RefSeq" id="WP_346072679.1">
    <property type="nucleotide sequence ID" value="NZ_BAAAHC010000006.1"/>
</dbReference>
<dbReference type="SUPFAM" id="SSF47807">
    <property type="entry name" value="5' to 3' exonuclease, C-terminal subdomain"/>
    <property type="match status" value="1"/>
</dbReference>
<evidence type="ECO:0000256" key="4">
    <source>
        <dbReference type="ARBA" id="ARBA00023125"/>
    </source>
</evidence>
<dbReference type="EMBL" id="BAAAHC010000006">
    <property type="protein sequence ID" value="GAA0514295.1"/>
    <property type="molecule type" value="Genomic_DNA"/>
</dbReference>
<accession>A0ABN1C9G7</accession>
<proteinExistence type="predicted"/>
<dbReference type="CDD" id="cd09859">
    <property type="entry name" value="PIN_53EXO"/>
    <property type="match status" value="1"/>
</dbReference>
<dbReference type="GO" id="GO:0004527">
    <property type="term" value="F:exonuclease activity"/>
    <property type="evidence" value="ECO:0007669"/>
    <property type="project" value="UniProtKB-KW"/>
</dbReference>
<evidence type="ECO:0000256" key="6">
    <source>
        <dbReference type="ARBA" id="ARBA00050026"/>
    </source>
</evidence>
<feature type="domain" description="5'-3' exonuclease" evidence="7">
    <location>
        <begin position="1"/>
        <end position="275"/>
    </location>
</feature>
<dbReference type="Gene3D" id="3.40.50.1010">
    <property type="entry name" value="5'-nuclease"/>
    <property type="match status" value="1"/>
</dbReference>
<evidence type="ECO:0000313" key="8">
    <source>
        <dbReference type="EMBL" id="GAA0514295.1"/>
    </source>
</evidence>
<reference evidence="8 9" key="1">
    <citation type="journal article" date="2019" name="Int. J. Syst. Evol. Microbiol.">
        <title>The Global Catalogue of Microorganisms (GCM) 10K type strain sequencing project: providing services to taxonomists for standard genome sequencing and annotation.</title>
        <authorList>
            <consortium name="The Broad Institute Genomics Platform"/>
            <consortium name="The Broad Institute Genome Sequencing Center for Infectious Disease"/>
            <person name="Wu L."/>
            <person name="Ma J."/>
        </authorList>
    </citation>
    <scope>NUCLEOTIDE SEQUENCE [LARGE SCALE GENOMIC DNA]</scope>
    <source>
        <strain evidence="8 9">JCM 10664</strain>
    </source>
</reference>
<dbReference type="InterPro" id="IPR036279">
    <property type="entry name" value="5-3_exonuclease_C_sf"/>
</dbReference>
<keyword evidence="9" id="KW-1185">Reference proteome</keyword>
<dbReference type="InterPro" id="IPR020045">
    <property type="entry name" value="DNA_polI_H3TH"/>
</dbReference>
<dbReference type="InterPro" id="IPR029060">
    <property type="entry name" value="PIN-like_dom_sf"/>
</dbReference>
<evidence type="ECO:0000313" key="9">
    <source>
        <dbReference type="Proteomes" id="UP001500220"/>
    </source>
</evidence>
<dbReference type="Pfam" id="PF02739">
    <property type="entry name" value="5_3_exonuc_N"/>
    <property type="match status" value="1"/>
</dbReference>
<dbReference type="Pfam" id="PF01367">
    <property type="entry name" value="5_3_exonuc"/>
    <property type="match status" value="1"/>
</dbReference>
<keyword evidence="1" id="KW-0540">Nuclease</keyword>
<dbReference type="SUPFAM" id="SSF88723">
    <property type="entry name" value="PIN domain-like"/>
    <property type="match status" value="1"/>
</dbReference>
<keyword evidence="3 8" id="KW-0269">Exonuclease</keyword>
<evidence type="ECO:0000256" key="1">
    <source>
        <dbReference type="ARBA" id="ARBA00022722"/>
    </source>
</evidence>
<dbReference type="PANTHER" id="PTHR42646">
    <property type="entry name" value="FLAP ENDONUCLEASE XNI"/>
    <property type="match status" value="1"/>
</dbReference>
<sequence length="305" mass="32543">MLVDSAGLWFRSFYALPDSLTAPDGTPVNSVRGFCDMLAKLITERRPGRLVACLDNDWRPQFRVDALPSYKAHRVAVADPDAEEVPDALSPQIPVIMAVLDAAGVATAEAEGYEADDVIGVLAAREDRDPVEVITGDRDLFQVVRTDPTPVRVVYIGAGLAKAQDFGPAELAEKYALTPERAGDDYADMAVLRGDPSDGLPGVAGIGEKTAAKLITQFGSLEALLVAAGSGDTRLTPRVRGKLTDAADYLAAAPSVVRVVRDAPVVLDRPDTFPPSAVDIDRLRDLQREWGLGASIDRLITALTP</sequence>
<gene>
    <name evidence="8" type="ORF">GCM10009545_15550</name>
</gene>
<name>A0ABN1C9G7_9PSEU</name>
<dbReference type="Proteomes" id="UP001500220">
    <property type="component" value="Unassembled WGS sequence"/>
</dbReference>
<keyword evidence="4" id="KW-0238">DNA-binding</keyword>
<organism evidence="8 9">
    <name type="scientific">Saccharopolyspora thermophila</name>
    <dbReference type="NCBI Taxonomy" id="89367"/>
    <lineage>
        <taxon>Bacteria</taxon>
        <taxon>Bacillati</taxon>
        <taxon>Actinomycetota</taxon>
        <taxon>Actinomycetes</taxon>
        <taxon>Pseudonocardiales</taxon>
        <taxon>Pseudonocardiaceae</taxon>
        <taxon>Saccharopolyspora</taxon>
    </lineage>
</organism>
<dbReference type="InterPro" id="IPR038969">
    <property type="entry name" value="FEN"/>
</dbReference>